<keyword evidence="2" id="KW-1185">Reference proteome</keyword>
<dbReference type="Proteomes" id="UP001239111">
    <property type="component" value="Chromosome 1"/>
</dbReference>
<proteinExistence type="predicted"/>
<sequence length="294" mass="33984">MTSYTEIKDDDYPQAPNEEDCCGNGCDPCIFDVHKRLVEEWEKKKSDKTTKLPQKNFLSLIQYQKFIVDSILKSSEDCILINLNCGLENMNKTVLMLPGQHVIIRLRTISKPYTPIFWSERSMRLLVKLYPNGVASDSFRKIKINDELQIRGPYGDFKYQSNSFKHLVMFNIGSGIAAHYPIASSIINNDSENTKVHMISGFRSLQHVPLKDEVRLLTDFWNFECTLCLSQSSNEHLTGCKIIDSKLNEEIINNFLDKYSVDSTLVLICGTTQFNENIERIVKERNFSHRYVFK</sequence>
<comment type="caution">
    <text evidence="1">The sequence shown here is derived from an EMBL/GenBank/DDBJ whole genome shotgun (WGS) entry which is preliminary data.</text>
</comment>
<reference evidence="1" key="1">
    <citation type="submission" date="2023-04" db="EMBL/GenBank/DDBJ databases">
        <title>A chromosome-level genome assembly of the parasitoid wasp Eretmocerus hayati.</title>
        <authorList>
            <person name="Zhong Y."/>
            <person name="Liu S."/>
            <person name="Liu Y."/>
        </authorList>
    </citation>
    <scope>NUCLEOTIDE SEQUENCE</scope>
    <source>
        <strain evidence="1">ZJU_SS_LIU_2023</strain>
    </source>
</reference>
<evidence type="ECO:0000313" key="2">
    <source>
        <dbReference type="Proteomes" id="UP001239111"/>
    </source>
</evidence>
<evidence type="ECO:0000313" key="1">
    <source>
        <dbReference type="EMBL" id="KAJ8687438.1"/>
    </source>
</evidence>
<accession>A0ACC2PWD3</accession>
<name>A0ACC2PWD3_9HYME</name>
<organism evidence="1 2">
    <name type="scientific">Eretmocerus hayati</name>
    <dbReference type="NCBI Taxonomy" id="131215"/>
    <lineage>
        <taxon>Eukaryota</taxon>
        <taxon>Metazoa</taxon>
        <taxon>Ecdysozoa</taxon>
        <taxon>Arthropoda</taxon>
        <taxon>Hexapoda</taxon>
        <taxon>Insecta</taxon>
        <taxon>Pterygota</taxon>
        <taxon>Neoptera</taxon>
        <taxon>Endopterygota</taxon>
        <taxon>Hymenoptera</taxon>
        <taxon>Apocrita</taxon>
        <taxon>Proctotrupomorpha</taxon>
        <taxon>Chalcidoidea</taxon>
        <taxon>Aphelinidae</taxon>
        <taxon>Aphelininae</taxon>
        <taxon>Eretmocerus</taxon>
    </lineage>
</organism>
<dbReference type="EMBL" id="CM056741">
    <property type="protein sequence ID" value="KAJ8687438.1"/>
    <property type="molecule type" value="Genomic_DNA"/>
</dbReference>
<protein>
    <submittedName>
        <fullName evidence="1">Uncharacterized protein</fullName>
    </submittedName>
</protein>
<gene>
    <name evidence="1" type="ORF">QAD02_023232</name>
</gene>